<proteinExistence type="predicted"/>
<protein>
    <submittedName>
        <fullName evidence="2">Uncharacterized protein</fullName>
    </submittedName>
</protein>
<evidence type="ECO:0000313" key="2">
    <source>
        <dbReference type="EMBL" id="KAK1937291.1"/>
    </source>
</evidence>
<keyword evidence="1" id="KW-0472">Membrane</keyword>
<keyword evidence="1" id="KW-1133">Transmembrane helix</keyword>
<gene>
    <name evidence="2" type="ORF">X943_000819</name>
</gene>
<organism evidence="2 3">
    <name type="scientific">Babesia divergens</name>
    <dbReference type="NCBI Taxonomy" id="32595"/>
    <lineage>
        <taxon>Eukaryota</taxon>
        <taxon>Sar</taxon>
        <taxon>Alveolata</taxon>
        <taxon>Apicomplexa</taxon>
        <taxon>Aconoidasida</taxon>
        <taxon>Piroplasmida</taxon>
        <taxon>Babesiidae</taxon>
        <taxon>Babesia</taxon>
    </lineage>
</organism>
<name>A0AAD9GFH8_BABDI</name>
<dbReference type="Proteomes" id="UP001195914">
    <property type="component" value="Unassembled WGS sequence"/>
</dbReference>
<accession>A0AAD9GFH8</accession>
<comment type="caution">
    <text evidence="2">The sequence shown here is derived from an EMBL/GenBank/DDBJ whole genome shotgun (WGS) entry which is preliminary data.</text>
</comment>
<evidence type="ECO:0000313" key="3">
    <source>
        <dbReference type="Proteomes" id="UP001195914"/>
    </source>
</evidence>
<dbReference type="AlphaFoldDB" id="A0AAD9GFH8"/>
<dbReference type="EMBL" id="JAHBMH010000033">
    <property type="protein sequence ID" value="KAK1937291.1"/>
    <property type="molecule type" value="Genomic_DNA"/>
</dbReference>
<sequence>MDNANIPDVRPPPVVDAWIIVASYVRKTWIQHVVVYELVTHIQVAFTIIPFALVFLLAKRKNRKQHAL</sequence>
<reference evidence="2" key="1">
    <citation type="journal article" date="2014" name="Nucleic Acids Res.">
        <title>The evolutionary dynamics of variant antigen genes in Babesia reveal a history of genomic innovation underlying host-parasite interaction.</title>
        <authorList>
            <person name="Jackson A.P."/>
            <person name="Otto T.D."/>
            <person name="Darby A."/>
            <person name="Ramaprasad A."/>
            <person name="Xia D."/>
            <person name="Echaide I.E."/>
            <person name="Farber M."/>
            <person name="Gahlot S."/>
            <person name="Gamble J."/>
            <person name="Gupta D."/>
            <person name="Gupta Y."/>
            <person name="Jackson L."/>
            <person name="Malandrin L."/>
            <person name="Malas T.B."/>
            <person name="Moussa E."/>
            <person name="Nair M."/>
            <person name="Reid A.J."/>
            <person name="Sanders M."/>
            <person name="Sharma J."/>
            <person name="Tracey A."/>
            <person name="Quail M.A."/>
            <person name="Weir W."/>
            <person name="Wastling J.M."/>
            <person name="Hall N."/>
            <person name="Willadsen P."/>
            <person name="Lingelbach K."/>
            <person name="Shiels B."/>
            <person name="Tait A."/>
            <person name="Berriman M."/>
            <person name="Allred D.R."/>
            <person name="Pain A."/>
        </authorList>
    </citation>
    <scope>NUCLEOTIDE SEQUENCE</scope>
    <source>
        <strain evidence="2">1802A</strain>
    </source>
</reference>
<keyword evidence="1" id="KW-0812">Transmembrane</keyword>
<feature type="transmembrane region" description="Helical" evidence="1">
    <location>
        <begin position="38"/>
        <end position="58"/>
    </location>
</feature>
<reference evidence="2" key="2">
    <citation type="submission" date="2021-05" db="EMBL/GenBank/DDBJ databases">
        <authorList>
            <person name="Pain A."/>
        </authorList>
    </citation>
    <scope>NUCLEOTIDE SEQUENCE</scope>
    <source>
        <strain evidence="2">1802A</strain>
    </source>
</reference>
<keyword evidence="3" id="KW-1185">Reference proteome</keyword>
<evidence type="ECO:0000256" key="1">
    <source>
        <dbReference type="SAM" id="Phobius"/>
    </source>
</evidence>